<feature type="domain" description="SH3" evidence="8">
    <location>
        <begin position="620"/>
        <end position="680"/>
    </location>
</feature>
<organism evidence="11 12">
    <name type="scientific">Calocera viscosa (strain TUFC12733)</name>
    <dbReference type="NCBI Taxonomy" id="1330018"/>
    <lineage>
        <taxon>Eukaryota</taxon>
        <taxon>Fungi</taxon>
        <taxon>Dikarya</taxon>
        <taxon>Basidiomycota</taxon>
        <taxon>Agaricomycotina</taxon>
        <taxon>Dacrymycetes</taxon>
        <taxon>Dacrymycetales</taxon>
        <taxon>Dacrymycetaceae</taxon>
        <taxon>Calocera</taxon>
    </lineage>
</organism>
<dbReference type="AlphaFoldDB" id="A0A167MVD8"/>
<feature type="compositionally biased region" description="Polar residues" evidence="7">
    <location>
        <begin position="558"/>
        <end position="567"/>
    </location>
</feature>
<evidence type="ECO:0000259" key="8">
    <source>
        <dbReference type="PROSITE" id="PS50002"/>
    </source>
</evidence>
<dbReference type="PRINTS" id="PR00008">
    <property type="entry name" value="DAGPEDOMAIN"/>
</dbReference>
<dbReference type="PROSITE" id="PS00479">
    <property type="entry name" value="ZF_DAG_PE_1"/>
    <property type="match status" value="1"/>
</dbReference>
<dbReference type="SUPFAM" id="SSF103657">
    <property type="entry name" value="BAR/IMD domain-like"/>
    <property type="match status" value="1"/>
</dbReference>
<evidence type="ECO:0000313" key="11">
    <source>
        <dbReference type="EMBL" id="KZO97097.1"/>
    </source>
</evidence>
<keyword evidence="3" id="KW-0862">Zinc</keyword>
<dbReference type="Pfam" id="PF00130">
    <property type="entry name" value="C1_1"/>
    <property type="match status" value="1"/>
</dbReference>
<dbReference type="Pfam" id="PF14604">
    <property type="entry name" value="SH3_9"/>
    <property type="match status" value="2"/>
</dbReference>
<dbReference type="SUPFAM" id="SSF50044">
    <property type="entry name" value="SH3-domain"/>
    <property type="match status" value="2"/>
</dbReference>
<dbReference type="InterPro" id="IPR002219">
    <property type="entry name" value="PKC_DAG/PE"/>
</dbReference>
<dbReference type="CDD" id="cd11912">
    <property type="entry name" value="SH3_Bzz1_1"/>
    <property type="match status" value="1"/>
</dbReference>
<dbReference type="SMART" id="SM00326">
    <property type="entry name" value="SH3"/>
    <property type="match status" value="2"/>
</dbReference>
<dbReference type="InterPro" id="IPR001060">
    <property type="entry name" value="FCH_dom"/>
</dbReference>
<dbReference type="Pfam" id="PF00611">
    <property type="entry name" value="FCH"/>
    <property type="match status" value="1"/>
</dbReference>
<feature type="region of interest" description="Disordered" evidence="7">
    <location>
        <begin position="481"/>
        <end position="545"/>
    </location>
</feature>
<evidence type="ECO:0000256" key="2">
    <source>
        <dbReference type="ARBA" id="ARBA00022723"/>
    </source>
</evidence>
<keyword evidence="12" id="KW-1185">Reference proteome</keyword>
<protein>
    <recommendedName>
        <fullName evidence="13">FCH-domain-containing protein</fullName>
    </recommendedName>
</protein>
<dbReference type="Proteomes" id="UP000076738">
    <property type="component" value="Unassembled WGS sequence"/>
</dbReference>
<dbReference type="GO" id="GO:0030833">
    <property type="term" value="P:regulation of actin filament polymerization"/>
    <property type="evidence" value="ECO:0007669"/>
    <property type="project" value="TreeGrafter"/>
</dbReference>
<dbReference type="Gene3D" id="2.30.30.40">
    <property type="entry name" value="SH3 Domains"/>
    <property type="match status" value="2"/>
</dbReference>
<dbReference type="PANTHER" id="PTHR15735">
    <property type="entry name" value="FCH AND DOUBLE SH3 DOMAINS PROTEIN"/>
    <property type="match status" value="1"/>
</dbReference>
<feature type="domain" description="F-BAR" evidence="10">
    <location>
        <begin position="6"/>
        <end position="290"/>
    </location>
</feature>
<dbReference type="InterPro" id="IPR036028">
    <property type="entry name" value="SH3-like_dom_sf"/>
</dbReference>
<feature type="compositionally biased region" description="Low complexity" evidence="7">
    <location>
        <begin position="530"/>
        <end position="544"/>
    </location>
</feature>
<gene>
    <name evidence="11" type="ORF">CALVIDRAFT_92966</name>
</gene>
<dbReference type="SMART" id="SM00055">
    <property type="entry name" value="FCH"/>
    <property type="match status" value="1"/>
</dbReference>
<dbReference type="EMBL" id="KV417281">
    <property type="protein sequence ID" value="KZO97097.1"/>
    <property type="molecule type" value="Genomic_DNA"/>
</dbReference>
<dbReference type="InterPro" id="IPR046349">
    <property type="entry name" value="C1-like_sf"/>
</dbReference>
<dbReference type="InterPro" id="IPR027267">
    <property type="entry name" value="AH/BAR_dom_sf"/>
</dbReference>
<name>A0A167MVD8_CALVF</name>
<evidence type="ECO:0000259" key="9">
    <source>
        <dbReference type="PROSITE" id="PS50081"/>
    </source>
</evidence>
<dbReference type="SUPFAM" id="SSF57889">
    <property type="entry name" value="Cysteine-rich domain"/>
    <property type="match status" value="1"/>
</dbReference>
<evidence type="ECO:0000256" key="5">
    <source>
        <dbReference type="PROSITE-ProRule" id="PRU00192"/>
    </source>
</evidence>
<evidence type="ECO:0000256" key="6">
    <source>
        <dbReference type="PROSITE-ProRule" id="PRU01077"/>
    </source>
</evidence>
<feature type="compositionally biased region" description="Low complexity" evidence="7">
    <location>
        <begin position="492"/>
        <end position="523"/>
    </location>
</feature>
<dbReference type="PROSITE" id="PS50002">
    <property type="entry name" value="SH3"/>
    <property type="match status" value="2"/>
</dbReference>
<dbReference type="OrthoDB" id="8783038at2759"/>
<reference evidence="11 12" key="1">
    <citation type="journal article" date="2016" name="Mol. Biol. Evol.">
        <title>Comparative Genomics of Early-Diverging Mushroom-Forming Fungi Provides Insights into the Origins of Lignocellulose Decay Capabilities.</title>
        <authorList>
            <person name="Nagy L.G."/>
            <person name="Riley R."/>
            <person name="Tritt A."/>
            <person name="Adam C."/>
            <person name="Daum C."/>
            <person name="Floudas D."/>
            <person name="Sun H."/>
            <person name="Yadav J.S."/>
            <person name="Pangilinan J."/>
            <person name="Larsson K.H."/>
            <person name="Matsuura K."/>
            <person name="Barry K."/>
            <person name="Labutti K."/>
            <person name="Kuo R."/>
            <person name="Ohm R.A."/>
            <person name="Bhattacharya S.S."/>
            <person name="Shirouzu T."/>
            <person name="Yoshinaga Y."/>
            <person name="Martin F.M."/>
            <person name="Grigoriev I.V."/>
            <person name="Hibbett D.S."/>
        </authorList>
    </citation>
    <scope>NUCLEOTIDE SEQUENCE [LARGE SCALE GENOMIC DNA]</scope>
    <source>
        <strain evidence="11 12">TUFC12733</strain>
    </source>
</reference>
<dbReference type="PROSITE" id="PS50081">
    <property type="entry name" value="ZF_DAG_PE_2"/>
    <property type="match status" value="1"/>
</dbReference>
<accession>A0A167MVD8</accession>
<evidence type="ECO:0000256" key="7">
    <source>
        <dbReference type="SAM" id="MobiDB-lite"/>
    </source>
</evidence>
<dbReference type="InterPro" id="IPR020454">
    <property type="entry name" value="DAG/PE-bd"/>
</dbReference>
<evidence type="ECO:0000259" key="10">
    <source>
        <dbReference type="PROSITE" id="PS51741"/>
    </source>
</evidence>
<dbReference type="InterPro" id="IPR057870">
    <property type="entry name" value="HR1_TOCA"/>
</dbReference>
<keyword evidence="2" id="KW-0479">Metal-binding</keyword>
<dbReference type="Pfam" id="PF25610">
    <property type="entry name" value="HR1_TOCA"/>
    <property type="match status" value="1"/>
</dbReference>
<keyword evidence="1 5" id="KW-0728">SH3 domain</keyword>
<proteinExistence type="predicted"/>
<sequence length="680" mass="74187">MATANQTYGASLPDQFHLISNHLLTHLSLIADTREMIRERAALEREYATKLRDISFKAVGKRAKRASSLVVGDEPSRAFNESTFKNHTFDSAFQVFLASIENTARDHITLADALDSEVVAGLALLEKRKDDLRKLEVKNYEKILEERDGIYDQRIKVLRRKYTLSIHEFSAPLMCMQYDDACITVENSRRKQELGKHSAEKFDSLTDDMNTTKNAYLVSIAISNREKDKYFEEDLPVYEDLLQDLQTSLTTRLTAILNGCTLLHLAHIQRITTHQAANKKALESVNPANDQNLFIQYNQRPFSLPADWSFEPCASHYDTSDVSLDVQPKIYLQNRLASSRAKIANVKPEADAKQRDVTSLQRVLVKYRESPKTGDAEEVARQIAEASHQVAMLTTTVATLEAEIACVQAALGGDEGGGQPHSWKSSSFSIPTTCAYCDTSIWGLSKQGKTCKACGISVHNKCELKVPATCGDPNATIKKSEIVRSKSGTGTPASRTRASSNASVASNSSTPSLTTSISKTSSSIPEDRVSSAATTSSPASPGGAQQAKVAFTFQGSSSHELSVSEGETVTIVDPDDGTGWVEVRSAAGSSGLVPASYLKVLPPSNGAKKRGPAPPPPVARGTKKVKALFDYEAQTADELDLEEGKTYELAEGGDKDQGWWEIRGSGKKGLVPANYVELIK</sequence>
<dbReference type="PANTHER" id="PTHR15735:SF21">
    <property type="entry name" value="PROTEIN NERVOUS WRECK"/>
    <property type="match status" value="1"/>
</dbReference>
<feature type="domain" description="Phorbol-ester/DAG-type" evidence="9">
    <location>
        <begin position="420"/>
        <end position="470"/>
    </location>
</feature>
<evidence type="ECO:0000313" key="12">
    <source>
        <dbReference type="Proteomes" id="UP000076738"/>
    </source>
</evidence>
<evidence type="ECO:0008006" key="13">
    <source>
        <dbReference type="Google" id="ProtNLM"/>
    </source>
</evidence>
<evidence type="ECO:0000256" key="1">
    <source>
        <dbReference type="ARBA" id="ARBA00022443"/>
    </source>
</evidence>
<dbReference type="PROSITE" id="PS51741">
    <property type="entry name" value="F_BAR"/>
    <property type="match status" value="1"/>
</dbReference>
<dbReference type="SMART" id="SM00109">
    <property type="entry name" value="C1"/>
    <property type="match status" value="1"/>
</dbReference>
<feature type="domain" description="SH3" evidence="8">
    <location>
        <begin position="542"/>
        <end position="603"/>
    </location>
</feature>
<dbReference type="InterPro" id="IPR035459">
    <property type="entry name" value="Bzz1_SH3_1"/>
</dbReference>
<evidence type="ECO:0000256" key="4">
    <source>
        <dbReference type="ARBA" id="ARBA00023054"/>
    </source>
</evidence>
<dbReference type="GO" id="GO:0030864">
    <property type="term" value="C:cortical actin cytoskeleton"/>
    <property type="evidence" value="ECO:0007669"/>
    <property type="project" value="UniProtKB-ARBA"/>
</dbReference>
<dbReference type="InterPro" id="IPR001452">
    <property type="entry name" value="SH3_domain"/>
</dbReference>
<dbReference type="InterPro" id="IPR031160">
    <property type="entry name" value="F_BAR_dom"/>
</dbReference>
<evidence type="ECO:0000256" key="3">
    <source>
        <dbReference type="ARBA" id="ARBA00022833"/>
    </source>
</evidence>
<dbReference type="STRING" id="1330018.A0A167MVD8"/>
<feature type="region of interest" description="Disordered" evidence="7">
    <location>
        <begin position="558"/>
        <end position="577"/>
    </location>
</feature>
<dbReference type="PRINTS" id="PR00452">
    <property type="entry name" value="SH3DOMAIN"/>
</dbReference>
<dbReference type="Gene3D" id="6.10.140.470">
    <property type="match status" value="1"/>
</dbReference>
<dbReference type="GO" id="GO:0030036">
    <property type="term" value="P:actin cytoskeleton organization"/>
    <property type="evidence" value="ECO:0007669"/>
    <property type="project" value="UniProtKB-ARBA"/>
</dbReference>
<keyword evidence="4 6" id="KW-0175">Coiled coil</keyword>
<dbReference type="GO" id="GO:0046872">
    <property type="term" value="F:metal ion binding"/>
    <property type="evidence" value="ECO:0007669"/>
    <property type="project" value="UniProtKB-KW"/>
</dbReference>
<dbReference type="CDD" id="cd20824">
    <property type="entry name" value="C1_SpBZZ1-like"/>
    <property type="match status" value="1"/>
</dbReference>
<dbReference type="Gene3D" id="3.30.60.20">
    <property type="match status" value="1"/>
</dbReference>
<dbReference type="Gene3D" id="1.20.1270.60">
    <property type="entry name" value="Arfaptin homology (AH) domain/BAR domain"/>
    <property type="match status" value="1"/>
</dbReference>